<organism evidence="6 7">
    <name type="scientific">Dictyocaulus viviparus</name>
    <name type="common">Bovine lungworm</name>
    <dbReference type="NCBI Taxonomy" id="29172"/>
    <lineage>
        <taxon>Eukaryota</taxon>
        <taxon>Metazoa</taxon>
        <taxon>Ecdysozoa</taxon>
        <taxon>Nematoda</taxon>
        <taxon>Chromadorea</taxon>
        <taxon>Rhabditida</taxon>
        <taxon>Rhabditina</taxon>
        <taxon>Rhabditomorpha</taxon>
        <taxon>Strongyloidea</taxon>
        <taxon>Metastrongylidae</taxon>
        <taxon>Dictyocaulus</taxon>
    </lineage>
</organism>
<keyword evidence="1 4" id="KW-0732">Signal</keyword>
<name>A0A0D8XGU0_DICVI</name>
<dbReference type="Proteomes" id="UP000053766">
    <property type="component" value="Unassembled WGS sequence"/>
</dbReference>
<evidence type="ECO:0000313" key="6">
    <source>
        <dbReference type="EMBL" id="KJH43875.1"/>
    </source>
</evidence>
<dbReference type="GO" id="GO:0005509">
    <property type="term" value="F:calcium ion binding"/>
    <property type="evidence" value="ECO:0007669"/>
    <property type="project" value="InterPro"/>
</dbReference>
<evidence type="ECO:0000256" key="3">
    <source>
        <dbReference type="ARBA" id="ARBA00022837"/>
    </source>
</evidence>
<evidence type="ECO:0000256" key="2">
    <source>
        <dbReference type="ARBA" id="ARBA00022737"/>
    </source>
</evidence>
<feature type="domain" description="EF-hand" evidence="5">
    <location>
        <begin position="52"/>
        <end position="87"/>
    </location>
</feature>
<feature type="domain" description="EF-hand" evidence="5">
    <location>
        <begin position="99"/>
        <end position="130"/>
    </location>
</feature>
<dbReference type="STRING" id="29172.A0A0D8XGU0"/>
<dbReference type="InterPro" id="IPR011992">
    <property type="entry name" value="EF-hand-dom_pair"/>
</dbReference>
<keyword evidence="7" id="KW-1185">Reference proteome</keyword>
<dbReference type="PANTHER" id="PTHR23104">
    <property type="entry name" value="MULTIPLE COAGULATION FACTOR DEFICIENCY PROTEIN 2 NEURAL STEM CELL DERIVED NEURONAL SURVIVAL PROTEIN"/>
    <property type="match status" value="1"/>
</dbReference>
<evidence type="ECO:0000256" key="4">
    <source>
        <dbReference type="SAM" id="SignalP"/>
    </source>
</evidence>
<dbReference type="InterPro" id="IPR002048">
    <property type="entry name" value="EF_hand_dom"/>
</dbReference>
<dbReference type="PANTHER" id="PTHR23104:SF12">
    <property type="entry name" value="EF-HAND DOMAIN-CONTAINING PROTEIN"/>
    <property type="match status" value="1"/>
</dbReference>
<proteinExistence type="predicted"/>
<evidence type="ECO:0000256" key="1">
    <source>
        <dbReference type="ARBA" id="ARBA00022729"/>
    </source>
</evidence>
<dbReference type="OrthoDB" id="289247at2759"/>
<accession>A0A0D8XGU0</accession>
<keyword evidence="3" id="KW-0106">Calcium</keyword>
<protein>
    <recommendedName>
        <fullName evidence="5">EF-hand domain-containing protein</fullName>
    </recommendedName>
</protein>
<dbReference type="InterPro" id="IPR018247">
    <property type="entry name" value="EF_Hand_1_Ca_BS"/>
</dbReference>
<dbReference type="Pfam" id="PF13499">
    <property type="entry name" value="EF-hand_7"/>
    <property type="match status" value="1"/>
</dbReference>
<feature type="signal peptide" evidence="4">
    <location>
        <begin position="1"/>
        <end position="22"/>
    </location>
</feature>
<evidence type="ECO:0000259" key="5">
    <source>
        <dbReference type="PROSITE" id="PS50222"/>
    </source>
</evidence>
<reference evidence="7" key="2">
    <citation type="journal article" date="2016" name="Sci. Rep.">
        <title>Dictyocaulus viviparus genome, variome and transcriptome elucidate lungworm biology and support future intervention.</title>
        <authorList>
            <person name="McNulty S.N."/>
            <person name="Strube C."/>
            <person name="Rosa B.A."/>
            <person name="Martin J.C."/>
            <person name="Tyagi R."/>
            <person name="Choi Y.J."/>
            <person name="Wang Q."/>
            <person name="Hallsworth Pepin K."/>
            <person name="Zhang X."/>
            <person name="Ozersky P."/>
            <person name="Wilson R.K."/>
            <person name="Sternberg P.W."/>
            <person name="Gasser R.B."/>
            <person name="Mitreva M."/>
        </authorList>
    </citation>
    <scope>NUCLEOTIDE SEQUENCE [LARGE SCALE GENOMIC DNA]</scope>
    <source>
        <strain evidence="7">HannoverDv2000</strain>
    </source>
</reference>
<evidence type="ECO:0000313" key="7">
    <source>
        <dbReference type="Proteomes" id="UP000053766"/>
    </source>
</evidence>
<dbReference type="InterPro" id="IPR052110">
    <property type="entry name" value="MCFD2-like"/>
</dbReference>
<dbReference type="EMBL" id="KN716519">
    <property type="protein sequence ID" value="KJH43875.1"/>
    <property type="molecule type" value="Genomic_DNA"/>
</dbReference>
<reference evidence="6 7" key="1">
    <citation type="submission" date="2013-11" db="EMBL/GenBank/DDBJ databases">
        <title>Draft genome of the bovine lungworm Dictyocaulus viviparus.</title>
        <authorList>
            <person name="Mitreva M."/>
        </authorList>
    </citation>
    <scope>NUCLEOTIDE SEQUENCE [LARGE SCALE GENOMIC DNA]</scope>
    <source>
        <strain evidence="6 7">HannoverDv2000</strain>
    </source>
</reference>
<dbReference type="Gene3D" id="1.10.238.10">
    <property type="entry name" value="EF-hand"/>
    <property type="match status" value="1"/>
</dbReference>
<gene>
    <name evidence="6" type="ORF">DICVIV_10107</name>
</gene>
<sequence>MQSILHTIVVATLFVLCSTIDGLQKFDVREEAHKKEHLKQHLQDQIEIINTTTDQEAFLYFTMIDLNKDNRLDGLDILQAMTHSHDDSQQNDMVYSDEMIEEIVDLTLKQMDFDNDGFVDFREYVKSLDV</sequence>
<keyword evidence="2" id="KW-0677">Repeat</keyword>
<dbReference type="PROSITE" id="PS00018">
    <property type="entry name" value="EF_HAND_1"/>
    <property type="match status" value="2"/>
</dbReference>
<dbReference type="PROSITE" id="PS50222">
    <property type="entry name" value="EF_HAND_2"/>
    <property type="match status" value="2"/>
</dbReference>
<dbReference type="SUPFAM" id="SSF47473">
    <property type="entry name" value="EF-hand"/>
    <property type="match status" value="1"/>
</dbReference>
<feature type="chain" id="PRO_5002335643" description="EF-hand domain-containing protein" evidence="4">
    <location>
        <begin position="23"/>
        <end position="130"/>
    </location>
</feature>
<dbReference type="AlphaFoldDB" id="A0A0D8XGU0"/>